<dbReference type="GO" id="GO:0008694">
    <property type="term" value="F:4-hydroxy-3-polyprenylbenzoate decarboxylase activity"/>
    <property type="evidence" value="ECO:0007669"/>
    <property type="project" value="TreeGrafter"/>
</dbReference>
<evidence type="ECO:0000259" key="2">
    <source>
        <dbReference type="Pfam" id="PF01977"/>
    </source>
</evidence>
<dbReference type="InterPro" id="IPR049381">
    <property type="entry name" value="UbiD-like_C"/>
</dbReference>
<dbReference type="InterPro" id="IPR022390">
    <property type="entry name" value="HBDC"/>
</dbReference>
<dbReference type="NCBIfam" id="TIGR00148">
    <property type="entry name" value="UbiD family decarboxylase"/>
    <property type="match status" value="1"/>
</dbReference>
<evidence type="ECO:0000259" key="3">
    <source>
        <dbReference type="Pfam" id="PF20695"/>
    </source>
</evidence>
<organism evidence="5">
    <name type="scientific">Thermodesulfobium narugense</name>
    <dbReference type="NCBI Taxonomy" id="184064"/>
    <lineage>
        <taxon>Bacteria</taxon>
        <taxon>Pseudomonadati</taxon>
        <taxon>Thermodesulfobiota</taxon>
        <taxon>Thermodesulfobiia</taxon>
        <taxon>Thermodesulfobiales</taxon>
        <taxon>Thermodesulfobiaceae</taxon>
        <taxon>Thermodesulfobium</taxon>
    </lineage>
</organism>
<protein>
    <submittedName>
        <fullName evidence="5">Menaquinone biosynthesis decarboxylase</fullName>
    </submittedName>
</protein>
<dbReference type="Gene3D" id="3.40.1670.10">
    <property type="entry name" value="UbiD C-terminal domain-like"/>
    <property type="match status" value="1"/>
</dbReference>
<comment type="caution">
    <text evidence="5">The sequence shown here is derived from an EMBL/GenBank/DDBJ whole genome shotgun (WGS) entry which is preliminary data.</text>
</comment>
<reference evidence="5" key="1">
    <citation type="journal article" date="2020" name="mSystems">
        <title>Genome- and Community-Level Interaction Insights into Carbon Utilization and Element Cycling Functions of Hydrothermarchaeota in Hydrothermal Sediment.</title>
        <authorList>
            <person name="Zhou Z."/>
            <person name="Liu Y."/>
            <person name="Xu W."/>
            <person name="Pan J."/>
            <person name="Luo Z.H."/>
            <person name="Li M."/>
        </authorList>
    </citation>
    <scope>NUCLEOTIDE SEQUENCE [LARGE SCALE GENOMIC DNA]</scope>
    <source>
        <strain evidence="5">SpSt-1019</strain>
    </source>
</reference>
<dbReference type="SUPFAM" id="SSF143968">
    <property type="entry name" value="UbiD C-terminal domain-like"/>
    <property type="match status" value="1"/>
</dbReference>
<dbReference type="Pfam" id="PF01977">
    <property type="entry name" value="UbiD"/>
    <property type="match status" value="1"/>
</dbReference>
<dbReference type="InterPro" id="IPR002830">
    <property type="entry name" value="UbiD"/>
</dbReference>
<evidence type="ECO:0000256" key="1">
    <source>
        <dbReference type="ARBA" id="ARBA00010021"/>
    </source>
</evidence>
<dbReference type="FunFam" id="3.40.1670.10:FF:000002">
    <property type="entry name" value="Menaquinone biosynthesis decarboxylase"/>
    <property type="match status" value="1"/>
</dbReference>
<dbReference type="InterPro" id="IPR049383">
    <property type="entry name" value="UbiD-like_N"/>
</dbReference>
<evidence type="ECO:0000259" key="4">
    <source>
        <dbReference type="Pfam" id="PF20696"/>
    </source>
</evidence>
<dbReference type="Pfam" id="PF20696">
    <property type="entry name" value="UbiD_C"/>
    <property type="match status" value="1"/>
</dbReference>
<proteinExistence type="inferred from homology"/>
<dbReference type="GO" id="GO:0006744">
    <property type="term" value="P:ubiquinone biosynthetic process"/>
    <property type="evidence" value="ECO:0007669"/>
    <property type="project" value="TreeGrafter"/>
</dbReference>
<name>A0A7C5KBT7_9BACT</name>
<dbReference type="InterPro" id="IPR048304">
    <property type="entry name" value="UbiD_Rift_dom"/>
</dbReference>
<dbReference type="AlphaFoldDB" id="A0A7C5KBT7"/>
<evidence type="ECO:0000313" key="5">
    <source>
        <dbReference type="EMBL" id="HHI65559.1"/>
    </source>
</evidence>
<gene>
    <name evidence="5" type="ORF">ENL70_03295</name>
</gene>
<dbReference type="SUPFAM" id="SSF50475">
    <property type="entry name" value="FMN-binding split barrel"/>
    <property type="match status" value="1"/>
</dbReference>
<feature type="domain" description="3-octaprenyl-4-hydroxybenzoate carboxy-lyase-like Rift-related" evidence="2">
    <location>
        <begin position="122"/>
        <end position="319"/>
    </location>
</feature>
<dbReference type="GO" id="GO:0005829">
    <property type="term" value="C:cytosol"/>
    <property type="evidence" value="ECO:0007669"/>
    <property type="project" value="TreeGrafter"/>
</dbReference>
<comment type="similarity">
    <text evidence="1">Belongs to the UbiD family.</text>
</comment>
<feature type="domain" description="3-octaprenyl-4-hydroxybenzoate carboxy-lyase-like C-terminal" evidence="4">
    <location>
        <begin position="325"/>
        <end position="447"/>
    </location>
</feature>
<dbReference type="Pfam" id="PF20695">
    <property type="entry name" value="UbiD_N"/>
    <property type="match status" value="1"/>
</dbReference>
<dbReference type="PANTHER" id="PTHR30108">
    <property type="entry name" value="3-OCTAPRENYL-4-HYDROXYBENZOATE CARBOXY-LYASE-RELATED"/>
    <property type="match status" value="1"/>
</dbReference>
<dbReference type="PANTHER" id="PTHR30108:SF17">
    <property type="entry name" value="FERULIC ACID DECARBOXYLASE 1"/>
    <property type="match status" value="1"/>
</dbReference>
<sequence length="483" mass="54685">MSVIGSFSSLGEYLSFLEKNNELKRIKVEVDSYLEITEIADRFVKVGGPALYFEKVKNSSFPLAINIFGTWDRVVNAIGNPDDIAKKIEDFLKFPTKKIGFWDVFKSLPDILGLMNIKPKIVNKAPCQEVVLKGDKVNLNDLPVLHCWPLDAGPFITLPLVITQDPETKERNLGMYRMQVFDKNTTGMHWHPHKDGARHYSKLRKGEKMPVAVAIGADPATIYAATAPLPPNVDEFVFAGFLRGSGVELVKAFTSDLLVPAQAEFILEGYVIKGEHRKEGPFGDHTGFYSLEDEFPVFHVECITHRKNPVYVATIVGRPPMEDAYLGKVTERIFLPMLKMTLPEIVDINLPIEGVFHNLAIVSIKKQYPGHARKVMHALWGLGQMSFTKFIIVVDEDVNVHDMSYVRWKALNNVDPERDIEIVKGPVDLLDHASSYPRFGSKMGIDATRKMKEEGLIREFPPEIIMDKKIKDLVSRRWKEYGF</sequence>
<dbReference type="NCBIfam" id="TIGR03701">
    <property type="entry name" value="mena_SCO4490"/>
    <property type="match status" value="1"/>
</dbReference>
<dbReference type="EMBL" id="DRUY01000117">
    <property type="protein sequence ID" value="HHI65559.1"/>
    <property type="molecule type" value="Genomic_DNA"/>
</dbReference>
<accession>A0A7C5KBT7</accession>
<feature type="domain" description="3-octaprenyl-4-hydroxybenzoate carboxy-lyase-like N-terminal" evidence="3">
    <location>
        <begin position="14"/>
        <end position="90"/>
    </location>
</feature>